<organism evidence="2 3">
    <name type="scientific">Caproiciproducens galactitolivorans</name>
    <dbReference type="NCBI Taxonomy" id="642589"/>
    <lineage>
        <taxon>Bacteria</taxon>
        <taxon>Bacillati</taxon>
        <taxon>Bacillota</taxon>
        <taxon>Clostridia</taxon>
        <taxon>Eubacteriales</taxon>
        <taxon>Acutalibacteraceae</taxon>
        <taxon>Caproiciproducens</taxon>
    </lineage>
</organism>
<dbReference type="RefSeq" id="WP_268058005.1">
    <property type="nucleotide sequence ID" value="NZ_JAPOHA010000005.1"/>
</dbReference>
<name>A0ABT4BST4_9FIRM</name>
<protein>
    <recommendedName>
        <fullName evidence="4">Peptidase propeptide and YPEB domain protein</fullName>
    </recommendedName>
</protein>
<evidence type="ECO:0008006" key="4">
    <source>
        <dbReference type="Google" id="ProtNLM"/>
    </source>
</evidence>
<feature type="signal peptide" evidence="1">
    <location>
        <begin position="1"/>
        <end position="26"/>
    </location>
</feature>
<accession>A0ABT4BST4</accession>
<sequence>MNKKLLCAVASTICITITIASFSASAVQNPKNQLLQQARNHNYITMQSKVPVTKVDKTTVASDFGISTDDLGEKTENYYRDSSKNVYMIDDQNRLTTFWENWKDEESNQGRKISTLEKIDSLTILKKAIKDTVPNSNDFIVDKNSFIRGCYHILMGRKVDQDVSDSITARINPDGSIASINVNYCNVDADHPITQAHKQQLDAQVQKYIEQKKKLDTNISEDKILFRSYNRDGNQIVATYTIRYTYPSGDQEAYDAETKFFKISA</sequence>
<keyword evidence="1" id="KW-0732">Signal</keyword>
<gene>
    <name evidence="2" type="ORF">OUY18_06815</name>
</gene>
<evidence type="ECO:0000313" key="2">
    <source>
        <dbReference type="EMBL" id="MCY1713962.1"/>
    </source>
</evidence>
<proteinExistence type="predicted"/>
<feature type="chain" id="PRO_5046278484" description="Peptidase propeptide and YPEB domain protein" evidence="1">
    <location>
        <begin position="27"/>
        <end position="265"/>
    </location>
</feature>
<comment type="caution">
    <text evidence="2">The sequence shown here is derived from an EMBL/GenBank/DDBJ whole genome shotgun (WGS) entry which is preliminary data.</text>
</comment>
<evidence type="ECO:0000256" key="1">
    <source>
        <dbReference type="SAM" id="SignalP"/>
    </source>
</evidence>
<reference evidence="2 3" key="1">
    <citation type="submission" date="2022-11" db="EMBL/GenBank/DDBJ databases">
        <authorList>
            <person name="Caiyu Z."/>
        </authorList>
    </citation>
    <scope>NUCLEOTIDE SEQUENCE [LARGE SCALE GENOMIC DNA]</scope>
    <source>
        <strain evidence="2 3">YR-4</strain>
    </source>
</reference>
<dbReference type="Proteomes" id="UP001082703">
    <property type="component" value="Unassembled WGS sequence"/>
</dbReference>
<dbReference type="EMBL" id="JAPOHA010000005">
    <property type="protein sequence ID" value="MCY1713962.1"/>
    <property type="molecule type" value="Genomic_DNA"/>
</dbReference>
<evidence type="ECO:0000313" key="3">
    <source>
        <dbReference type="Proteomes" id="UP001082703"/>
    </source>
</evidence>
<keyword evidence="3" id="KW-1185">Reference proteome</keyword>